<keyword evidence="2" id="KW-0067">ATP-binding</keyword>
<dbReference type="SUPFAM" id="SSF46689">
    <property type="entry name" value="Homeodomain-like"/>
    <property type="match status" value="1"/>
</dbReference>
<evidence type="ECO:0000259" key="4">
    <source>
        <dbReference type="PROSITE" id="PS50045"/>
    </source>
</evidence>
<gene>
    <name evidence="5" type="ORF">UN63_05720</name>
</gene>
<dbReference type="Pfam" id="PF25601">
    <property type="entry name" value="AAA_lid_14"/>
    <property type="match status" value="1"/>
</dbReference>
<dbReference type="InterPro" id="IPR009057">
    <property type="entry name" value="Homeodomain-like_sf"/>
</dbReference>
<dbReference type="OrthoDB" id="5496274at2"/>
<dbReference type="GO" id="GO:0005524">
    <property type="term" value="F:ATP binding"/>
    <property type="evidence" value="ECO:0007669"/>
    <property type="project" value="UniProtKB-KW"/>
</dbReference>
<dbReference type="Pfam" id="PF20161">
    <property type="entry name" value="VpsR"/>
    <property type="match status" value="1"/>
</dbReference>
<keyword evidence="6" id="KW-1185">Reference proteome</keyword>
<evidence type="ECO:0000256" key="1">
    <source>
        <dbReference type="ARBA" id="ARBA00022741"/>
    </source>
</evidence>
<dbReference type="Gene3D" id="3.40.50.300">
    <property type="entry name" value="P-loop containing nucleotide triphosphate hydrolases"/>
    <property type="match status" value="1"/>
</dbReference>
<dbReference type="EMBL" id="MPZM01000008">
    <property type="protein sequence ID" value="PPL17265.1"/>
    <property type="molecule type" value="Genomic_DNA"/>
</dbReference>
<keyword evidence="1" id="KW-0547">Nucleotide-binding</keyword>
<dbReference type="PROSITE" id="PS50045">
    <property type="entry name" value="SIGMA54_INTERACT_4"/>
    <property type="match status" value="1"/>
</dbReference>
<evidence type="ECO:0000256" key="2">
    <source>
        <dbReference type="ARBA" id="ARBA00022840"/>
    </source>
</evidence>
<dbReference type="InterPro" id="IPR045343">
    <property type="entry name" value="VpsR"/>
</dbReference>
<reference evidence="6" key="1">
    <citation type="submission" date="2016-11" db="EMBL/GenBank/DDBJ databases">
        <authorList>
            <person name="Sisinthy S."/>
            <person name="Ara S."/>
            <person name="Gundlapally S.R."/>
        </authorList>
    </citation>
    <scope>NUCLEOTIDE SEQUENCE [LARGE SCALE GENOMIC DNA]</scope>
    <source>
        <strain evidence="6">V1-41</strain>
    </source>
</reference>
<dbReference type="Proteomes" id="UP000242231">
    <property type="component" value="Unassembled WGS sequence"/>
</dbReference>
<dbReference type="GO" id="GO:0003677">
    <property type="term" value="F:DNA binding"/>
    <property type="evidence" value="ECO:0007669"/>
    <property type="project" value="UniProtKB-KW"/>
</dbReference>
<dbReference type="PANTHER" id="PTHR32071">
    <property type="entry name" value="TRANSCRIPTIONAL REGULATORY PROTEIN"/>
    <property type="match status" value="1"/>
</dbReference>
<evidence type="ECO:0000256" key="3">
    <source>
        <dbReference type="ARBA" id="ARBA00023125"/>
    </source>
</evidence>
<protein>
    <recommendedName>
        <fullName evidence="4">Sigma-54 factor interaction domain-containing protein</fullName>
    </recommendedName>
</protein>
<dbReference type="InterPro" id="IPR027417">
    <property type="entry name" value="P-loop_NTPase"/>
</dbReference>
<evidence type="ECO:0000313" key="5">
    <source>
        <dbReference type="EMBL" id="PPL17265.1"/>
    </source>
</evidence>
<proteinExistence type="predicted"/>
<dbReference type="InterPro" id="IPR002078">
    <property type="entry name" value="Sigma_54_int"/>
</dbReference>
<dbReference type="PANTHER" id="PTHR32071:SF117">
    <property type="entry name" value="PTS-DEPENDENT DIHYDROXYACETONE KINASE OPERON REGULATORY PROTEIN-RELATED"/>
    <property type="match status" value="1"/>
</dbReference>
<organism evidence="5 6">
    <name type="scientific">Oceanisphaera arctica</name>
    <dbReference type="NCBI Taxonomy" id="641510"/>
    <lineage>
        <taxon>Bacteria</taxon>
        <taxon>Pseudomonadati</taxon>
        <taxon>Pseudomonadota</taxon>
        <taxon>Gammaproteobacteria</taxon>
        <taxon>Aeromonadales</taxon>
        <taxon>Aeromonadaceae</taxon>
        <taxon>Oceanisphaera</taxon>
    </lineage>
</organism>
<feature type="domain" description="Sigma-54 factor interaction" evidence="4">
    <location>
        <begin position="185"/>
        <end position="338"/>
    </location>
</feature>
<dbReference type="SUPFAM" id="SSF52540">
    <property type="entry name" value="P-loop containing nucleoside triphosphate hydrolases"/>
    <property type="match status" value="1"/>
</dbReference>
<dbReference type="AlphaFoldDB" id="A0A2P5TNZ6"/>
<dbReference type="Gene3D" id="1.10.8.60">
    <property type="match status" value="1"/>
</dbReference>
<dbReference type="Gene3D" id="1.10.10.60">
    <property type="entry name" value="Homeodomain-like"/>
    <property type="match status" value="1"/>
</dbReference>
<keyword evidence="3" id="KW-0238">DNA-binding</keyword>
<comment type="caution">
    <text evidence="5">The sequence shown here is derived from an EMBL/GenBank/DDBJ whole genome shotgun (WGS) entry which is preliminary data.</text>
</comment>
<dbReference type="RefSeq" id="WP_104485819.1">
    <property type="nucleotide sequence ID" value="NZ_BMYB01000013.1"/>
</dbReference>
<dbReference type="GO" id="GO:0006355">
    <property type="term" value="P:regulation of DNA-templated transcription"/>
    <property type="evidence" value="ECO:0007669"/>
    <property type="project" value="InterPro"/>
</dbReference>
<dbReference type="InterPro" id="IPR058031">
    <property type="entry name" value="AAA_lid_NorR"/>
</dbReference>
<evidence type="ECO:0000313" key="6">
    <source>
        <dbReference type="Proteomes" id="UP000242231"/>
    </source>
</evidence>
<sequence>MALEREILVLQHANSSGLRVLSNQYENWFLVRYSNLEAAGLYLDSKESAIGIMDCSSSVQPDAEIEQWLTCYQGVSWVAILSRKQLLKKEWQLFVATYCYDYHTIPVSEEKLFITIGRAYGMSKLKNKLSLSFQKGEVIGRHESFQKALRQIYRCKSGPVTLSGEAGTGKRLLAERWAKLNGFEFIALDASSIELTNYLSNLGRATSHGSTSDACLCINDVVDLTGSEQTHICNFLLMEVSGCEFVFCCGLSIDEVDESGSITSEFLTLLKKNWIDIPPLRDRGQDKVILAKYYLYKLSREQKKRVLGFSNDAEDAIASYDWPGNVDELIERITTGLFCYEGDYLNAESMGFDNTPLTDKYNNLSLRQAREEAEALVIKRVLELVSGKPGRAAELLCISRASLHRLIARYGIRR</sequence>
<name>A0A2P5TNZ6_9GAMM</name>
<dbReference type="Pfam" id="PF14532">
    <property type="entry name" value="Sigma54_activ_2"/>
    <property type="match status" value="1"/>
</dbReference>
<accession>A0A2P5TNZ6</accession>